<accession>A0A2M6WXZ2</accession>
<organism evidence="2 3">
    <name type="scientific">Candidatus Berkelbacteria bacterium CG10_big_fil_rev_8_21_14_0_10_41_12</name>
    <dbReference type="NCBI Taxonomy" id="1974513"/>
    <lineage>
        <taxon>Bacteria</taxon>
        <taxon>Candidatus Berkelbacteria</taxon>
    </lineage>
</organism>
<keyword evidence="1" id="KW-0812">Transmembrane</keyword>
<dbReference type="Proteomes" id="UP000228596">
    <property type="component" value="Unassembled WGS sequence"/>
</dbReference>
<evidence type="ECO:0000313" key="2">
    <source>
        <dbReference type="EMBL" id="PIT97633.1"/>
    </source>
</evidence>
<reference evidence="3" key="1">
    <citation type="submission" date="2017-09" db="EMBL/GenBank/DDBJ databases">
        <title>Depth-based differentiation of microbial function through sediment-hosted aquifers and enrichment of novel symbionts in the deep terrestrial subsurface.</title>
        <authorList>
            <person name="Probst A.J."/>
            <person name="Ladd B."/>
            <person name="Jarett J.K."/>
            <person name="Geller-Mcgrath D.E."/>
            <person name="Sieber C.M.K."/>
            <person name="Emerson J.B."/>
            <person name="Anantharaman K."/>
            <person name="Thomas B.C."/>
            <person name="Malmstrom R."/>
            <person name="Stieglmeier M."/>
            <person name="Klingl A."/>
            <person name="Woyke T."/>
            <person name="Ryan C.M."/>
            <person name="Banfield J.F."/>
        </authorList>
    </citation>
    <scope>NUCLEOTIDE SEQUENCE [LARGE SCALE GENOMIC DNA]</scope>
</reference>
<dbReference type="AlphaFoldDB" id="A0A2M6WXZ2"/>
<feature type="transmembrane region" description="Helical" evidence="1">
    <location>
        <begin position="31"/>
        <end position="49"/>
    </location>
</feature>
<feature type="transmembrane region" description="Helical" evidence="1">
    <location>
        <begin position="95"/>
        <end position="116"/>
    </location>
</feature>
<evidence type="ECO:0000313" key="3">
    <source>
        <dbReference type="Proteomes" id="UP000228596"/>
    </source>
</evidence>
<proteinExistence type="predicted"/>
<feature type="transmembrane region" description="Helical" evidence="1">
    <location>
        <begin position="153"/>
        <end position="174"/>
    </location>
</feature>
<feature type="transmembrane region" description="Helical" evidence="1">
    <location>
        <begin position="61"/>
        <end position="89"/>
    </location>
</feature>
<feature type="transmembrane region" description="Helical" evidence="1">
    <location>
        <begin position="123"/>
        <end position="141"/>
    </location>
</feature>
<protein>
    <submittedName>
        <fullName evidence="2">Uncharacterized protein</fullName>
    </submittedName>
</protein>
<evidence type="ECO:0000256" key="1">
    <source>
        <dbReference type="SAM" id="Phobius"/>
    </source>
</evidence>
<keyword evidence="1" id="KW-0472">Membrane</keyword>
<gene>
    <name evidence="2" type="ORF">COT77_00470</name>
</gene>
<comment type="caution">
    <text evidence="2">The sequence shown here is derived from an EMBL/GenBank/DDBJ whole genome shotgun (WGS) entry which is preliminary data.</text>
</comment>
<name>A0A2M6WXZ2_9BACT</name>
<sequence length="175" mass="17867">MNAVMFTVVLSLALAVPAFLGARRADKRGLILIALAMMVALDIWVVQTPRMQTAITVGGKLADLAIITAFGVKLGALDVALAVAIIATIAAISTVVMTGLSVLAQVAAFVVGLAIARSIATPLPGAAFIAAFTLPFVWLTRKEWAKMPAGDKISTAVVCGLALAISLAGLVKAVS</sequence>
<keyword evidence="1" id="KW-1133">Transmembrane helix</keyword>
<dbReference type="EMBL" id="PEZV01000003">
    <property type="protein sequence ID" value="PIT97633.1"/>
    <property type="molecule type" value="Genomic_DNA"/>
</dbReference>